<dbReference type="Proteomes" id="UP000249547">
    <property type="component" value="Unassembled WGS sequence"/>
</dbReference>
<dbReference type="AlphaFoldDB" id="A0A327QY41"/>
<comment type="caution">
    <text evidence="1">The sequence shown here is derived from an EMBL/GenBank/DDBJ whole genome shotgun (WGS) entry which is preliminary data.</text>
</comment>
<sequence>MEFDLNNKNLVLFLLAQFPFASNDELETMLTDYLVENFDFPTHEWIEGLTGTEEETDNWNGYTFVHRINDEVTLFVEFHPQETIYFFNDTYLGNTGGNYRLSLLSWDELQAILQHQHNDYLLLLLLLLPLTIGRSQERTAIEANVRRLLKATALELDEVNVELFTQFIVRHLIFEEEDMNTLQYQENIGFVTNRNHSERSLSNNPVEITAVNKVITQALKLSGM</sequence>
<dbReference type="EMBL" id="QLLL01000002">
    <property type="protein sequence ID" value="RAJ08644.1"/>
    <property type="molecule type" value="Genomic_DNA"/>
</dbReference>
<dbReference type="OrthoDB" id="2080912at2"/>
<evidence type="ECO:0000313" key="2">
    <source>
        <dbReference type="Proteomes" id="UP000249547"/>
    </source>
</evidence>
<dbReference type="RefSeq" id="WP_111596773.1">
    <property type="nucleotide sequence ID" value="NZ_QLLL01000002.1"/>
</dbReference>
<organism evidence="1 2">
    <name type="scientific">Chitinophaga skermanii</name>
    <dbReference type="NCBI Taxonomy" id="331697"/>
    <lineage>
        <taxon>Bacteria</taxon>
        <taxon>Pseudomonadati</taxon>
        <taxon>Bacteroidota</taxon>
        <taxon>Chitinophagia</taxon>
        <taxon>Chitinophagales</taxon>
        <taxon>Chitinophagaceae</taxon>
        <taxon>Chitinophaga</taxon>
    </lineage>
</organism>
<evidence type="ECO:0000313" key="1">
    <source>
        <dbReference type="EMBL" id="RAJ08644.1"/>
    </source>
</evidence>
<keyword evidence="2" id="KW-1185">Reference proteome</keyword>
<proteinExistence type="predicted"/>
<gene>
    <name evidence="1" type="ORF">LX64_01298</name>
</gene>
<protein>
    <submittedName>
        <fullName evidence="1">Immunity protein 19 of polymorphic toxin system</fullName>
    </submittedName>
</protein>
<name>A0A327QY41_9BACT</name>
<reference evidence="1 2" key="1">
    <citation type="submission" date="2018-06" db="EMBL/GenBank/DDBJ databases">
        <title>Genomic Encyclopedia of Archaeal and Bacterial Type Strains, Phase II (KMG-II): from individual species to whole genera.</title>
        <authorList>
            <person name="Goeker M."/>
        </authorList>
    </citation>
    <scope>NUCLEOTIDE SEQUENCE [LARGE SCALE GENOMIC DNA]</scope>
    <source>
        <strain evidence="1 2">DSM 23857</strain>
    </source>
</reference>
<dbReference type="Pfam" id="PF15563">
    <property type="entry name" value="Imm19"/>
    <property type="match status" value="1"/>
</dbReference>
<accession>A0A327QY41</accession>
<dbReference type="InterPro" id="IPR029086">
    <property type="entry name" value="Imm19"/>
</dbReference>